<comment type="caution">
    <text evidence="1">The sequence shown here is derived from an EMBL/GenBank/DDBJ whole genome shotgun (WGS) entry which is preliminary data.</text>
</comment>
<protein>
    <submittedName>
        <fullName evidence="1">Uncharacterized protein</fullName>
    </submittedName>
</protein>
<organism evidence="1">
    <name type="scientific">Thermofilum adornatum</name>
    <dbReference type="NCBI Taxonomy" id="1365176"/>
    <lineage>
        <taxon>Archaea</taxon>
        <taxon>Thermoproteota</taxon>
        <taxon>Thermoprotei</taxon>
        <taxon>Thermofilales</taxon>
        <taxon>Thermofilaceae</taxon>
        <taxon>Thermofilum</taxon>
    </lineage>
</organism>
<proteinExistence type="predicted"/>
<reference evidence="1" key="1">
    <citation type="journal article" date="2020" name="mSystems">
        <title>Genome- and Community-Level Interaction Insights into Carbon Utilization and Element Cycling Functions of Hydrothermarchaeota in Hydrothermal Sediment.</title>
        <authorList>
            <person name="Zhou Z."/>
            <person name="Liu Y."/>
            <person name="Xu W."/>
            <person name="Pan J."/>
            <person name="Luo Z.H."/>
            <person name="Li M."/>
        </authorList>
    </citation>
    <scope>NUCLEOTIDE SEQUENCE [LARGE SCALE GENOMIC DNA]</scope>
    <source>
        <strain evidence="1">SpSt-116</strain>
    </source>
</reference>
<name>A0A7C1GC45_9CREN</name>
<gene>
    <name evidence="1" type="ORF">ENN26_06830</name>
</gene>
<sequence length="60" mass="6700">MSVEYIECRVSDIIEGLIKNGRDDEVAVLLYMSKKDAVLFSEISLALGNGVYYASTKKPR</sequence>
<accession>A0A7C1GC45</accession>
<dbReference type="EMBL" id="DSAY01000123">
    <property type="protein sequence ID" value="HDP15466.1"/>
    <property type="molecule type" value="Genomic_DNA"/>
</dbReference>
<dbReference type="AlphaFoldDB" id="A0A7C1GC45"/>
<evidence type="ECO:0000313" key="1">
    <source>
        <dbReference type="EMBL" id="HDP15466.1"/>
    </source>
</evidence>